<feature type="transmembrane region" description="Helical" evidence="7">
    <location>
        <begin position="33"/>
        <end position="51"/>
    </location>
</feature>
<dbReference type="GO" id="GO:0005886">
    <property type="term" value="C:plasma membrane"/>
    <property type="evidence" value="ECO:0007669"/>
    <property type="project" value="TreeGrafter"/>
</dbReference>
<feature type="transmembrane region" description="Helical" evidence="7">
    <location>
        <begin position="63"/>
        <end position="85"/>
    </location>
</feature>
<keyword evidence="4 7" id="KW-0812">Transmembrane</keyword>
<keyword evidence="3" id="KW-0813">Transport</keyword>
<evidence type="ECO:0000313" key="8">
    <source>
        <dbReference type="EMBL" id="STP16784.1"/>
    </source>
</evidence>
<evidence type="ECO:0000256" key="2">
    <source>
        <dbReference type="ARBA" id="ARBA00005697"/>
    </source>
</evidence>
<evidence type="ECO:0000256" key="7">
    <source>
        <dbReference type="SAM" id="Phobius"/>
    </source>
</evidence>
<evidence type="ECO:0000256" key="1">
    <source>
        <dbReference type="ARBA" id="ARBA00004127"/>
    </source>
</evidence>
<dbReference type="EMBL" id="UGEM01000004">
    <property type="protein sequence ID" value="STP16784.1"/>
    <property type="molecule type" value="Genomic_DNA"/>
</dbReference>
<feature type="transmembrane region" description="Helical" evidence="7">
    <location>
        <begin position="97"/>
        <end position="120"/>
    </location>
</feature>
<dbReference type="PANTHER" id="PTHR43337:SF1">
    <property type="entry name" value="XANTHINE_URACIL PERMEASE C887.17-RELATED"/>
    <property type="match status" value="1"/>
</dbReference>
<comment type="similarity">
    <text evidence="2">Belongs to the nucleobase:cation symporter-2 (NCS2) (TC 2.A.40) family. Azg-like subfamily.</text>
</comment>
<protein>
    <submittedName>
        <fullName evidence="8">Putative permease</fullName>
    </submittedName>
</protein>
<dbReference type="GO" id="GO:0012505">
    <property type="term" value="C:endomembrane system"/>
    <property type="evidence" value="ECO:0007669"/>
    <property type="project" value="UniProtKB-SubCell"/>
</dbReference>
<dbReference type="Proteomes" id="UP000254181">
    <property type="component" value="Unassembled WGS sequence"/>
</dbReference>
<dbReference type="GO" id="GO:0015207">
    <property type="term" value="F:adenine transmembrane transporter activity"/>
    <property type="evidence" value="ECO:0007669"/>
    <property type="project" value="TreeGrafter"/>
</dbReference>
<name>A0A377JXH6_ECOLX</name>
<evidence type="ECO:0000256" key="6">
    <source>
        <dbReference type="ARBA" id="ARBA00023136"/>
    </source>
</evidence>
<proteinExistence type="inferred from homology"/>
<evidence type="ECO:0000256" key="3">
    <source>
        <dbReference type="ARBA" id="ARBA00022448"/>
    </source>
</evidence>
<dbReference type="InterPro" id="IPR006043">
    <property type="entry name" value="NCS2"/>
</dbReference>
<organism evidence="8 9">
    <name type="scientific">Escherichia coli</name>
    <dbReference type="NCBI Taxonomy" id="562"/>
    <lineage>
        <taxon>Bacteria</taxon>
        <taxon>Pseudomonadati</taxon>
        <taxon>Pseudomonadota</taxon>
        <taxon>Gammaproteobacteria</taxon>
        <taxon>Enterobacterales</taxon>
        <taxon>Enterobacteriaceae</taxon>
        <taxon>Escherichia</taxon>
    </lineage>
</organism>
<dbReference type="PANTHER" id="PTHR43337">
    <property type="entry name" value="XANTHINE/URACIL PERMEASE C887.17-RELATED"/>
    <property type="match status" value="1"/>
</dbReference>
<evidence type="ECO:0000313" key="9">
    <source>
        <dbReference type="Proteomes" id="UP000254181"/>
    </source>
</evidence>
<sequence>MNNDNTDYVSNESGTLSRLFKLPRHGTTVRTELIAGMTTFLTMVYIVFVNPQILGAAQMDPKVVFVTTCLIAGIGSIAMGVFANLPVALAPAMGLNAFFAFVVVGAMGISWQTGMGAIFWGRSWAIFAHAVSYPVLDDLQHSIKFTYWYHQRNRIIYRLNGIKKYWRYCRQ</sequence>
<evidence type="ECO:0000256" key="5">
    <source>
        <dbReference type="ARBA" id="ARBA00022989"/>
    </source>
</evidence>
<comment type="subcellular location">
    <subcellularLocation>
        <location evidence="1">Endomembrane system</location>
        <topology evidence="1">Multi-pass membrane protein</topology>
    </subcellularLocation>
</comment>
<accession>A0A377JXH6</accession>
<reference evidence="8 9" key="1">
    <citation type="submission" date="2018-06" db="EMBL/GenBank/DDBJ databases">
        <authorList>
            <consortium name="Pathogen Informatics"/>
            <person name="Doyle S."/>
        </authorList>
    </citation>
    <scope>NUCLEOTIDE SEQUENCE [LARGE SCALE GENOMIC DNA]</scope>
    <source>
        <strain evidence="8 9">NCTC9075</strain>
    </source>
</reference>
<keyword evidence="6 7" id="KW-0472">Membrane</keyword>
<dbReference type="Pfam" id="PF00860">
    <property type="entry name" value="Xan_ur_permease"/>
    <property type="match status" value="1"/>
</dbReference>
<evidence type="ECO:0000256" key="4">
    <source>
        <dbReference type="ARBA" id="ARBA00022692"/>
    </source>
</evidence>
<gene>
    <name evidence="8" type="primary">yicO_1</name>
    <name evidence="8" type="ORF">NCTC9075_00185</name>
</gene>
<keyword evidence="5 7" id="KW-1133">Transmembrane helix</keyword>
<dbReference type="AlphaFoldDB" id="A0A377JXH6"/>
<dbReference type="InterPro" id="IPR045018">
    <property type="entry name" value="Azg-like"/>
</dbReference>